<dbReference type="CDD" id="cd06257">
    <property type="entry name" value="DnaJ"/>
    <property type="match status" value="1"/>
</dbReference>
<dbReference type="InterPro" id="IPR001623">
    <property type="entry name" value="DnaJ_domain"/>
</dbReference>
<dbReference type="PANTHER" id="PTHR44303:SF2">
    <property type="entry name" value="DNAJ HOMOLOG SUBFAMILY C MEMBER 16"/>
    <property type="match status" value="1"/>
</dbReference>
<dbReference type="AlphaFoldDB" id="A0AAV7EUP0"/>
<proteinExistence type="predicted"/>
<accession>A0AAV7EUP0</accession>
<dbReference type="EMBL" id="JAINDJ010000004">
    <property type="protein sequence ID" value="KAG9451366.1"/>
    <property type="molecule type" value="Genomic_DNA"/>
</dbReference>
<feature type="transmembrane region" description="Helical" evidence="2">
    <location>
        <begin position="12"/>
        <end position="33"/>
    </location>
</feature>
<dbReference type="SUPFAM" id="SSF46565">
    <property type="entry name" value="Chaperone J-domain"/>
    <property type="match status" value="1"/>
</dbReference>
<dbReference type="PROSITE" id="PS50076">
    <property type="entry name" value="DNAJ_2"/>
    <property type="match status" value="1"/>
</dbReference>
<evidence type="ECO:0000313" key="5">
    <source>
        <dbReference type="Proteomes" id="UP000825729"/>
    </source>
</evidence>
<keyword evidence="2" id="KW-0812">Transmembrane</keyword>
<evidence type="ECO:0000256" key="1">
    <source>
        <dbReference type="SAM" id="MobiDB-lite"/>
    </source>
</evidence>
<keyword evidence="2" id="KW-1133">Transmembrane helix</keyword>
<dbReference type="PANTHER" id="PTHR44303">
    <property type="entry name" value="DNAJ HOMOLOG SUBFAMILY C MEMBER 16"/>
    <property type="match status" value="1"/>
</dbReference>
<feature type="compositionally biased region" description="Basic and acidic residues" evidence="1">
    <location>
        <begin position="655"/>
        <end position="671"/>
    </location>
</feature>
<evidence type="ECO:0000256" key="2">
    <source>
        <dbReference type="SAM" id="Phobius"/>
    </source>
</evidence>
<reference evidence="4 5" key="1">
    <citation type="submission" date="2021-07" db="EMBL/GenBank/DDBJ databases">
        <title>The Aristolochia fimbriata genome: insights into angiosperm evolution, floral development and chemical biosynthesis.</title>
        <authorList>
            <person name="Jiao Y."/>
        </authorList>
    </citation>
    <scope>NUCLEOTIDE SEQUENCE [LARGE SCALE GENOMIC DNA]</scope>
    <source>
        <strain evidence="4">IBCAS-2021</strain>
        <tissue evidence="4">Leaf</tissue>
    </source>
</reference>
<dbReference type="Gene3D" id="1.10.287.110">
    <property type="entry name" value="DnaJ domain"/>
    <property type="match status" value="1"/>
</dbReference>
<sequence>MAAWLPLLKRYALPLTLFSLSIIFQLIVVPSTFPPSHYDVLGVRQFSSIQEVTEAYEKLTEKWNTNVEIPLTYDFVKIRYAFELLTNPLWKRDYDAFGTDENLHILENMIAQFKKGSFSELTIPLLNASSSDPADYALSSFSVEDLKSTKNSTVTWIVQVYSSGSAQCTQFLNSWRRVVSLLDGVARTSATELGELQLAAFFAERRKTGQPFFRNGLPSIVALPPGCRSSHCIVRYQGDLWVDAVVDWAATDILGLPRIFYYTKDTLGPRFIAKSGPHKVKVIIFSKSGERAPPFLSQAARDYRSYASFAFVLWQEEESSLWWNTFEVESAPAIVFVKDPGVKPVVYHGTFNSSWFSEVMELHKQQELPQLRRLTSMELGCDARGYSRAGNDTVTWYCVIVVGRPGFELNKIRETIRRVQDKLVNVGINAAANEDSSSLLSLAADTFKQQRLTFAWVDGEAQKKYCFFYLNSEDSFETCGPRRYGDLSDTPRVFIVRYKRDPTKVGELANKTKSIWDSYQEEDANLASQLVAKYNGSMNTPEIIRWISQIIKDGDSRDLPYFTSKTPELIDENEEAVWSKGANNILSTSKGMKHRILKLITDISDHLRDPRIGPALMLGACISFGTIWMQKSSTQPTEKPKTGANKRHRRPVPSIHERPQSITDVEPKDARQLLSSGSDSD</sequence>
<keyword evidence="5" id="KW-1185">Reference proteome</keyword>
<name>A0AAV7EUP0_ARIFI</name>
<evidence type="ECO:0000259" key="3">
    <source>
        <dbReference type="PROSITE" id="PS50076"/>
    </source>
</evidence>
<feature type="domain" description="J" evidence="3">
    <location>
        <begin position="36"/>
        <end position="98"/>
    </location>
</feature>
<dbReference type="InterPro" id="IPR052448">
    <property type="entry name" value="DnaJ_C16_autophagy_reg"/>
</dbReference>
<feature type="region of interest" description="Disordered" evidence="1">
    <location>
        <begin position="631"/>
        <end position="681"/>
    </location>
</feature>
<evidence type="ECO:0000313" key="4">
    <source>
        <dbReference type="EMBL" id="KAG9451366.1"/>
    </source>
</evidence>
<protein>
    <recommendedName>
        <fullName evidence="3">J domain-containing protein</fullName>
    </recommendedName>
</protein>
<dbReference type="Proteomes" id="UP000825729">
    <property type="component" value="Unassembled WGS sequence"/>
</dbReference>
<organism evidence="4 5">
    <name type="scientific">Aristolochia fimbriata</name>
    <name type="common">White veined hardy Dutchman's pipe vine</name>
    <dbReference type="NCBI Taxonomy" id="158543"/>
    <lineage>
        <taxon>Eukaryota</taxon>
        <taxon>Viridiplantae</taxon>
        <taxon>Streptophyta</taxon>
        <taxon>Embryophyta</taxon>
        <taxon>Tracheophyta</taxon>
        <taxon>Spermatophyta</taxon>
        <taxon>Magnoliopsida</taxon>
        <taxon>Magnoliidae</taxon>
        <taxon>Piperales</taxon>
        <taxon>Aristolochiaceae</taxon>
        <taxon>Aristolochia</taxon>
    </lineage>
</organism>
<keyword evidence="2" id="KW-0472">Membrane</keyword>
<dbReference type="InterPro" id="IPR036869">
    <property type="entry name" value="J_dom_sf"/>
</dbReference>
<comment type="caution">
    <text evidence="4">The sequence shown here is derived from an EMBL/GenBank/DDBJ whole genome shotgun (WGS) entry which is preliminary data.</text>
</comment>
<gene>
    <name evidence="4" type="ORF">H6P81_011331</name>
</gene>